<dbReference type="GO" id="GO:0005802">
    <property type="term" value="C:trans-Golgi network"/>
    <property type="evidence" value="ECO:0007669"/>
    <property type="project" value="TreeGrafter"/>
</dbReference>
<feature type="compositionally biased region" description="Basic and acidic residues" evidence="1">
    <location>
        <begin position="497"/>
        <end position="515"/>
    </location>
</feature>
<dbReference type="GO" id="GO:0042147">
    <property type="term" value="P:retrograde transport, endosome to Golgi"/>
    <property type="evidence" value="ECO:0007669"/>
    <property type="project" value="InterPro"/>
</dbReference>
<dbReference type="GeneID" id="5883220"/>
<dbReference type="GO" id="GO:0005829">
    <property type="term" value="C:cytosol"/>
    <property type="evidence" value="ECO:0007669"/>
    <property type="project" value="GOC"/>
</dbReference>
<feature type="compositionally biased region" description="Basic and acidic residues" evidence="1">
    <location>
        <begin position="560"/>
        <end position="846"/>
    </location>
</feature>
<proteinExistence type="predicted"/>
<reference evidence="4" key="1">
    <citation type="submission" date="2007-12" db="EMBL/GenBank/DDBJ databases">
        <title>Annotation of Entamoeba dispar SAW760.</title>
        <authorList>
            <person name="Lorenzi H."/>
            <person name="Inman J."/>
            <person name="Schobel S."/>
            <person name="Amedeo P."/>
            <person name="Caler E."/>
        </authorList>
    </citation>
    <scope>NUCLEOTIDE SEQUENCE [LARGE SCALE GENOMIC DNA]</scope>
    <source>
        <strain evidence="4">ATCC PRA-260 / SAW760</strain>
    </source>
</reference>
<dbReference type="InterPro" id="IPR039755">
    <property type="entry name" value="TBC1D23"/>
</dbReference>
<dbReference type="AlphaFoldDB" id="B0EIX9"/>
<organism evidence="4">
    <name type="scientific">Entamoeba dispar (strain ATCC PRA-260 / SAW760)</name>
    <dbReference type="NCBI Taxonomy" id="370354"/>
    <lineage>
        <taxon>Eukaryota</taxon>
        <taxon>Amoebozoa</taxon>
        <taxon>Evosea</taxon>
        <taxon>Archamoebae</taxon>
        <taxon>Mastigamoebida</taxon>
        <taxon>Entamoebidae</taxon>
        <taxon>Entamoeba</taxon>
    </lineage>
</organism>
<evidence type="ECO:0000313" key="3">
    <source>
        <dbReference type="EMBL" id="EDR25512.1"/>
    </source>
</evidence>
<dbReference type="PANTHER" id="PTHR13297:SF5">
    <property type="entry name" value="TBC1 DOMAIN FAMILY MEMBER 23"/>
    <property type="match status" value="1"/>
</dbReference>
<sequence>MEKRVNELYQRAKADEDFITISQLAKEYQIPDELRVELYEYLIPKVDGIECKVQREMGELITIEEYLTKFELSKDKIDDAKKTALYLIHTNPCQYYEEIVLFVLVMEKIMGRIDLPFIQRIYNSYMGFCINLLPRGWHGLLSLTHMILLYYFPDVTIHLDKMKLTTDKLLRRFIFNLNVKMCKDFKAILTLLDGIFTFQNKNLYFYMIVAIYEDMGNQLKTLQTQEEVLNFITSKSYTSDEIKILLSIAKCYLAKSPASFNGLINGCLNNTPQFKQWYTANISEAFVVSLTPTDIVNYTLLFKQPLQMIDVRSNEQYQQGHLTHAISLEIDNQKKENIEKIFSELTQKQPVVFYASGEGSNPTVKEMAILCYELYSRGYKRVGIMVGGYKMYHKYFIEGSLGFEIENHNTLKCPACLGVTGGLFSRFKRGEVKENTEGIRDERKKDGEKEKKESDKEEKQEIKGETEGKEDDGKIKVEKEQTKSRWGNSFRQTLRWLTEEPNKEKKSDEEKKEETAENQEEEKQEEKKEEKKEETQQEEVVVSIDTDSIKKSVMSWLVGKPKEQKKDEENKKEQETRIEKEETKEVSKELEKKEEEKEAIALEAERKKELEKEKQPIEIEPQKKKEGEEKLTEERKVKEVDIEAQKKKEEEEKRKGTEEEEKKAKETEEIKRKEEEKRLKEEEEKKRKEEERKQKAEEEERRHKEEEERRHKEEEERRHKEEEERKQKAEEERKQKAEEERRRKAEEERKRKEEEERRHKEEEEKKQKAEEERRRKAEEERKRKAEEERKRKEEERRRKEEERRRKEEEERRHKEEEEKKQKAEEERKRKEEEERKRKEEEEKKRAKEVAIAKAKSVNGYCESLMKENKQFKCVRCKGKSKEEAICLVSKEAVVVITQEREQWEIKDQVMLDDITQIVKVTKIKGQIRIKYGGGEKEKHISLNLGDFVDDFIKEVNSKAN</sequence>
<dbReference type="Pfam" id="PF00581">
    <property type="entry name" value="Rhodanese"/>
    <property type="match status" value="1"/>
</dbReference>
<dbReference type="PROSITE" id="PS50206">
    <property type="entry name" value="RHODANESE_3"/>
    <property type="match status" value="1"/>
</dbReference>
<dbReference type="SUPFAM" id="SSF52821">
    <property type="entry name" value="Rhodanese/Cell cycle control phosphatase"/>
    <property type="match status" value="1"/>
</dbReference>
<dbReference type="eggNOG" id="KOG4307">
    <property type="taxonomic scope" value="Eukaryota"/>
</dbReference>
<dbReference type="Proteomes" id="UP000008076">
    <property type="component" value="Unassembled WGS sequence"/>
</dbReference>
<feature type="compositionally biased region" description="Basic and acidic residues" evidence="1">
    <location>
        <begin position="435"/>
        <end position="483"/>
    </location>
</feature>
<name>B0EIX9_ENTDS</name>
<dbReference type="VEuPathDB" id="AmoebaDB:EDI_260580"/>
<evidence type="ECO:0000259" key="2">
    <source>
        <dbReference type="PROSITE" id="PS50206"/>
    </source>
</evidence>
<dbReference type="InterPro" id="IPR036873">
    <property type="entry name" value="Rhodanese-like_dom_sf"/>
</dbReference>
<dbReference type="KEGG" id="edi:EDI_260580"/>
<feature type="compositionally biased region" description="Basic and acidic residues" evidence="1">
    <location>
        <begin position="524"/>
        <end position="535"/>
    </location>
</feature>
<accession>B0EIX9</accession>
<protein>
    <recommendedName>
        <fullName evidence="2">Rhodanese domain-containing protein</fullName>
    </recommendedName>
</protein>
<evidence type="ECO:0000313" key="4">
    <source>
        <dbReference type="Proteomes" id="UP000008076"/>
    </source>
</evidence>
<feature type="domain" description="Rhodanese" evidence="2">
    <location>
        <begin position="302"/>
        <end position="401"/>
    </location>
</feature>
<dbReference type="RefSeq" id="XP_001738152.1">
    <property type="nucleotide sequence ID" value="XM_001738100.1"/>
</dbReference>
<dbReference type="EMBL" id="DS549501">
    <property type="protein sequence ID" value="EDR25512.1"/>
    <property type="molecule type" value="Genomic_DNA"/>
</dbReference>
<feature type="region of interest" description="Disordered" evidence="1">
    <location>
        <begin position="435"/>
        <end position="846"/>
    </location>
</feature>
<evidence type="ECO:0000256" key="1">
    <source>
        <dbReference type="SAM" id="MobiDB-lite"/>
    </source>
</evidence>
<dbReference type="InterPro" id="IPR001763">
    <property type="entry name" value="Rhodanese-like_dom"/>
</dbReference>
<dbReference type="CDD" id="cd00158">
    <property type="entry name" value="RHOD"/>
    <property type="match status" value="1"/>
</dbReference>
<dbReference type="eggNOG" id="KOG3636">
    <property type="taxonomic scope" value="Eukaryota"/>
</dbReference>
<dbReference type="OrthoDB" id="30507at2759"/>
<dbReference type="GO" id="GO:0099041">
    <property type="term" value="P:vesicle tethering to Golgi"/>
    <property type="evidence" value="ECO:0007669"/>
    <property type="project" value="TreeGrafter"/>
</dbReference>
<dbReference type="Gene3D" id="3.40.250.10">
    <property type="entry name" value="Rhodanese-like domain"/>
    <property type="match status" value="1"/>
</dbReference>
<dbReference type="SMART" id="SM00450">
    <property type="entry name" value="RHOD"/>
    <property type="match status" value="1"/>
</dbReference>
<dbReference type="OMA" id="HTVIPMH"/>
<gene>
    <name evidence="3" type="ORF">EDI_260580</name>
</gene>
<keyword evidence="4" id="KW-1185">Reference proteome</keyword>
<dbReference type="PANTHER" id="PTHR13297">
    <property type="entry name" value="TBC1 DOMAIN FAMILY MEMBER 23-RELATED"/>
    <property type="match status" value="1"/>
</dbReference>